<proteinExistence type="predicted"/>
<dbReference type="SMART" id="SM00966">
    <property type="entry name" value="SpoVT_AbrB"/>
    <property type="match status" value="1"/>
</dbReference>
<dbReference type="NCBIfam" id="TIGR02609">
    <property type="entry name" value="doc_partner"/>
    <property type="match status" value="1"/>
</dbReference>
<dbReference type="KEGG" id="orp:MOP44_08515"/>
<dbReference type="SUPFAM" id="SSF89447">
    <property type="entry name" value="AbrB/MazE/MraZ-like"/>
    <property type="match status" value="1"/>
</dbReference>
<organism evidence="2 3">
    <name type="scientific">Occallatibacter riparius</name>
    <dbReference type="NCBI Taxonomy" id="1002689"/>
    <lineage>
        <taxon>Bacteria</taxon>
        <taxon>Pseudomonadati</taxon>
        <taxon>Acidobacteriota</taxon>
        <taxon>Terriglobia</taxon>
        <taxon>Terriglobales</taxon>
        <taxon>Acidobacteriaceae</taxon>
        <taxon>Occallatibacter</taxon>
    </lineage>
</organism>
<sequence length="75" mass="8343">MPTTTKVITVGNSAGIIVPKEMLSRLRIEKGDTVYLSETPGGLQISPYDEEFATKMAAADRVIRRYRDTLKKLAE</sequence>
<name>A0A9J7BXY0_9BACT</name>
<accession>A0A9J7BXY0</accession>
<dbReference type="EMBL" id="CP093313">
    <property type="protein sequence ID" value="UWZ85974.1"/>
    <property type="molecule type" value="Genomic_DNA"/>
</dbReference>
<dbReference type="RefSeq" id="WP_260795608.1">
    <property type="nucleotide sequence ID" value="NZ_CP093313.1"/>
</dbReference>
<feature type="domain" description="SpoVT-AbrB" evidence="1">
    <location>
        <begin position="8"/>
        <end position="53"/>
    </location>
</feature>
<reference evidence="2" key="1">
    <citation type="submission" date="2021-04" db="EMBL/GenBank/DDBJ databases">
        <title>Phylogenetic analysis of Acidobacteriaceae.</title>
        <authorList>
            <person name="Qiu L."/>
            <person name="Zhang Q."/>
        </authorList>
    </citation>
    <scope>NUCLEOTIDE SEQUENCE</scope>
    <source>
        <strain evidence="2">DSM 25168</strain>
    </source>
</reference>
<dbReference type="Pfam" id="PF04014">
    <property type="entry name" value="MazE_antitoxin"/>
    <property type="match status" value="1"/>
</dbReference>
<dbReference type="GO" id="GO:0003677">
    <property type="term" value="F:DNA binding"/>
    <property type="evidence" value="ECO:0007669"/>
    <property type="project" value="UniProtKB-KW"/>
</dbReference>
<dbReference type="InterPro" id="IPR013432">
    <property type="entry name" value="Doc_partner"/>
</dbReference>
<dbReference type="Proteomes" id="UP001059380">
    <property type="component" value="Chromosome"/>
</dbReference>
<dbReference type="Gene3D" id="2.10.260.10">
    <property type="match status" value="1"/>
</dbReference>
<keyword evidence="3" id="KW-1185">Reference proteome</keyword>
<evidence type="ECO:0000313" key="3">
    <source>
        <dbReference type="Proteomes" id="UP001059380"/>
    </source>
</evidence>
<evidence type="ECO:0000259" key="1">
    <source>
        <dbReference type="SMART" id="SM00966"/>
    </source>
</evidence>
<protein>
    <submittedName>
        <fullName evidence="2">AbrB/MazE/SpoVT family DNA-binding domain-containing protein</fullName>
    </submittedName>
</protein>
<keyword evidence="2" id="KW-0238">DNA-binding</keyword>
<dbReference type="InterPro" id="IPR007159">
    <property type="entry name" value="SpoVT-AbrB_dom"/>
</dbReference>
<gene>
    <name evidence="2" type="ORF">MOP44_08515</name>
</gene>
<dbReference type="InterPro" id="IPR037914">
    <property type="entry name" value="SpoVT-AbrB_sf"/>
</dbReference>
<evidence type="ECO:0000313" key="2">
    <source>
        <dbReference type="EMBL" id="UWZ85974.1"/>
    </source>
</evidence>
<dbReference type="AlphaFoldDB" id="A0A9J7BXY0"/>